<evidence type="ECO:0000313" key="3">
    <source>
        <dbReference type="EMBL" id="AHE98545.1"/>
    </source>
</evidence>
<protein>
    <submittedName>
        <fullName evidence="3">Glycosyl transferase</fullName>
    </submittedName>
</protein>
<keyword evidence="4" id="KW-1185">Reference proteome</keyword>
<dbReference type="NCBIfam" id="TIGR00696">
    <property type="entry name" value="wecG_tagA_cpsF"/>
    <property type="match status" value="1"/>
</dbReference>
<evidence type="ECO:0000313" key="4">
    <source>
        <dbReference type="Proteomes" id="UP000005289"/>
    </source>
</evidence>
<dbReference type="PANTHER" id="PTHR34136">
    <property type="match status" value="1"/>
</dbReference>
<dbReference type="InterPro" id="IPR004629">
    <property type="entry name" value="WecG_TagA_CpsF"/>
</dbReference>
<organism evidence="3 4">
    <name type="scientific">Thioalkalivibrio paradoxus ARh 1</name>
    <dbReference type="NCBI Taxonomy" id="713585"/>
    <lineage>
        <taxon>Bacteria</taxon>
        <taxon>Pseudomonadati</taxon>
        <taxon>Pseudomonadota</taxon>
        <taxon>Gammaproteobacteria</taxon>
        <taxon>Chromatiales</taxon>
        <taxon>Ectothiorhodospiraceae</taxon>
        <taxon>Thioalkalivibrio</taxon>
    </lineage>
</organism>
<dbReference type="OrthoDB" id="9808602at2"/>
<dbReference type="RefSeq" id="WP_006748292.1">
    <property type="nucleotide sequence ID" value="NZ_CP007029.1"/>
</dbReference>
<dbReference type="HOGENOM" id="CLU_063203_1_1_6"/>
<dbReference type="Pfam" id="PF03808">
    <property type="entry name" value="Glyco_tran_WecG"/>
    <property type="match status" value="1"/>
</dbReference>
<accession>W0DNT6</accession>
<dbReference type="STRING" id="713585.THITH_10100"/>
<dbReference type="PANTHER" id="PTHR34136:SF1">
    <property type="entry name" value="UDP-N-ACETYL-D-MANNOSAMINURONIC ACID TRANSFERASE"/>
    <property type="match status" value="1"/>
</dbReference>
<dbReference type="CDD" id="cd06533">
    <property type="entry name" value="Glyco_transf_WecG_TagA"/>
    <property type="match status" value="1"/>
</dbReference>
<dbReference type="Proteomes" id="UP000005289">
    <property type="component" value="Chromosome"/>
</dbReference>
<evidence type="ECO:0000256" key="1">
    <source>
        <dbReference type="ARBA" id="ARBA00022676"/>
    </source>
</evidence>
<evidence type="ECO:0000256" key="2">
    <source>
        <dbReference type="ARBA" id="ARBA00022679"/>
    </source>
</evidence>
<name>W0DNT6_9GAMM</name>
<dbReference type="EMBL" id="CP007029">
    <property type="protein sequence ID" value="AHE98545.1"/>
    <property type="molecule type" value="Genomic_DNA"/>
</dbReference>
<proteinExistence type="predicted"/>
<keyword evidence="1" id="KW-0328">Glycosyltransferase</keyword>
<dbReference type="KEGG" id="tti:THITH_10100"/>
<gene>
    <name evidence="3" type="ORF">THITH_10100</name>
</gene>
<dbReference type="AlphaFoldDB" id="W0DNT6"/>
<keyword evidence="2 3" id="KW-0808">Transferase</keyword>
<sequence length="267" mass="30405">METQSLEFLGLRVHPVREDQLLDFVDLAVSREGVTVIAHHNLHSLYLLPRDAGLRRLHARADLTYIDGMSLIPVARLYGHRLGREQRTTCVDWLPRLLRHASARRWSVFVLGGHPEIGSLARERLGHTLDAMQFRHRDGFFDATPGSDDNARVLDDLHRARPDVLLVGMGMPRQERWIVENLDSIPARVIIAVGACLDYHAGLIPTPPRWMGRFGLEWLFRLYSEPRRLAFRYLVEPWSVAARIVADRVGPGRWARNGSGANQRGPK</sequence>
<reference evidence="3 4" key="1">
    <citation type="submission" date="2013-12" db="EMBL/GenBank/DDBJ databases">
        <authorList>
            <consortium name="DOE Joint Genome Institute"/>
            <person name="Muyzer G."/>
            <person name="Huntemann M."/>
            <person name="Han J."/>
            <person name="Chen A."/>
            <person name="Kyrpides N."/>
            <person name="Mavromatis K."/>
            <person name="Markowitz V."/>
            <person name="Palaniappan K."/>
            <person name="Ivanova N."/>
            <person name="Schaumberg A."/>
            <person name="Pati A."/>
            <person name="Liolios K."/>
            <person name="Nordberg H.P."/>
            <person name="Cantor M.N."/>
            <person name="Hua S.X."/>
            <person name="Woyke T."/>
        </authorList>
    </citation>
    <scope>NUCLEOTIDE SEQUENCE [LARGE SCALE GENOMIC DNA]</scope>
    <source>
        <strain evidence="3 4">ARh 1</strain>
    </source>
</reference>
<dbReference type="GO" id="GO:0016758">
    <property type="term" value="F:hexosyltransferase activity"/>
    <property type="evidence" value="ECO:0007669"/>
    <property type="project" value="TreeGrafter"/>
</dbReference>